<evidence type="ECO:0000313" key="2">
    <source>
        <dbReference type="Proteomes" id="UP000197468"/>
    </source>
</evidence>
<keyword evidence="2" id="KW-1185">Reference proteome</keyword>
<comment type="caution">
    <text evidence="1">The sequence shown here is derived from an EMBL/GenBank/DDBJ whole genome shotgun (WGS) entry which is preliminary data.</text>
</comment>
<name>A0A246J2U1_9BURK</name>
<dbReference type="Proteomes" id="UP000197468">
    <property type="component" value="Unassembled WGS sequence"/>
</dbReference>
<protein>
    <recommendedName>
        <fullName evidence="3">AroM protein</fullName>
    </recommendedName>
</protein>
<reference evidence="1 2" key="1">
    <citation type="journal article" date="2008" name="Int. J. Syst. Evol. Microbiol.">
        <title>Description of Roseateles aquatilis sp. nov. and Roseateles terrae sp. nov., in the class Betaproteobacteria, and emended description of the genus Roseateles.</title>
        <authorList>
            <person name="Gomila M."/>
            <person name="Bowien B."/>
            <person name="Falsen E."/>
            <person name="Moore E.R."/>
            <person name="Lalucat J."/>
        </authorList>
    </citation>
    <scope>NUCLEOTIDE SEQUENCE [LARGE SCALE GENOMIC DNA]</scope>
    <source>
        <strain evidence="1 2">CCUG 48205</strain>
    </source>
</reference>
<proteinExistence type="predicted"/>
<sequence>MLGTITLGQAPRDDIASMLRQHLPAHVQCIQAGVLDGLSLSEVRQSYSPDIDDPQLVTRMLDGSAVVLGKSKVLPLIQTLIRSLRSRGCTCILLLCTGEFEGLHCENAWLIEPDRLVAPCVAAIAGRRQVGILFPLESQMHREGDKWSVLQKRPLCEAVSPYEPEIELLERAASALRERGAELLVMDCMGYGEAHREAASRASGLPVILSNSVVSRMTAELLS</sequence>
<dbReference type="InterPro" id="IPR010843">
    <property type="entry name" value="Uncharacterised_AroM"/>
</dbReference>
<gene>
    <name evidence="1" type="ORF">CDN99_19575</name>
</gene>
<dbReference type="OrthoDB" id="9798683at2"/>
<evidence type="ECO:0008006" key="3">
    <source>
        <dbReference type="Google" id="ProtNLM"/>
    </source>
</evidence>
<dbReference type="NCBIfam" id="NF007788">
    <property type="entry name" value="PRK10481.1"/>
    <property type="match status" value="1"/>
</dbReference>
<organism evidence="1 2">
    <name type="scientific">Roseateles aquatilis</name>
    <dbReference type="NCBI Taxonomy" id="431061"/>
    <lineage>
        <taxon>Bacteria</taxon>
        <taxon>Pseudomonadati</taxon>
        <taxon>Pseudomonadota</taxon>
        <taxon>Betaproteobacteria</taxon>
        <taxon>Burkholderiales</taxon>
        <taxon>Sphaerotilaceae</taxon>
        <taxon>Roseateles</taxon>
    </lineage>
</organism>
<dbReference type="EMBL" id="NIOF01000010">
    <property type="protein sequence ID" value="OWQ86908.1"/>
    <property type="molecule type" value="Genomic_DNA"/>
</dbReference>
<accession>A0A246J2U1</accession>
<dbReference type="AlphaFoldDB" id="A0A246J2U1"/>
<evidence type="ECO:0000313" key="1">
    <source>
        <dbReference type="EMBL" id="OWQ86908.1"/>
    </source>
</evidence>
<dbReference type="Pfam" id="PF07302">
    <property type="entry name" value="AroM"/>
    <property type="match status" value="1"/>
</dbReference>